<accession>A0A915PGS5</accession>
<dbReference type="SMART" id="SM00054">
    <property type="entry name" value="EFh"/>
    <property type="match status" value="2"/>
</dbReference>
<dbReference type="PROSITE" id="PS00018">
    <property type="entry name" value="EF_HAND_1"/>
    <property type="match status" value="1"/>
</dbReference>
<dbReference type="SUPFAM" id="SSF47473">
    <property type="entry name" value="EF-hand"/>
    <property type="match status" value="1"/>
</dbReference>
<keyword evidence="9" id="KW-1185">Reference proteome</keyword>
<dbReference type="PANTHER" id="PTHR47977">
    <property type="entry name" value="RAS-RELATED PROTEIN RAB"/>
    <property type="match status" value="1"/>
</dbReference>
<dbReference type="PRINTS" id="PR00449">
    <property type="entry name" value="RASTRNSFRMNG"/>
</dbReference>
<feature type="domain" description="EF-hand" evidence="8">
    <location>
        <begin position="35"/>
        <end position="70"/>
    </location>
</feature>
<reference evidence="10" key="1">
    <citation type="submission" date="2022-11" db="UniProtKB">
        <authorList>
            <consortium name="WormBaseParasite"/>
        </authorList>
    </citation>
    <scope>IDENTIFICATION</scope>
</reference>
<dbReference type="GO" id="GO:0005737">
    <property type="term" value="C:cytoplasm"/>
    <property type="evidence" value="ECO:0007669"/>
    <property type="project" value="UniProtKB-SubCell"/>
</dbReference>
<dbReference type="CDD" id="cd00051">
    <property type="entry name" value="EFh"/>
    <property type="match status" value="1"/>
</dbReference>
<name>A0A915PGS5_9BILA</name>
<dbReference type="PROSITE" id="PS51419">
    <property type="entry name" value="RAB"/>
    <property type="match status" value="1"/>
</dbReference>
<keyword evidence="4" id="KW-0106">Calcium</keyword>
<dbReference type="SUPFAM" id="SSF52540">
    <property type="entry name" value="P-loop containing nucleoside triphosphate hydrolases"/>
    <property type="match status" value="1"/>
</dbReference>
<dbReference type="Pfam" id="PF00071">
    <property type="entry name" value="Ras"/>
    <property type="match status" value="1"/>
</dbReference>
<proteinExistence type="predicted"/>
<dbReference type="InterPro" id="IPR050227">
    <property type="entry name" value="Rab"/>
</dbReference>
<dbReference type="SMART" id="SM00174">
    <property type="entry name" value="RHO"/>
    <property type="match status" value="1"/>
</dbReference>
<protein>
    <submittedName>
        <fullName evidence="10">EF-hand domain-containing protein</fullName>
    </submittedName>
</protein>
<evidence type="ECO:0000256" key="3">
    <source>
        <dbReference type="ARBA" id="ARBA00022741"/>
    </source>
</evidence>
<dbReference type="SMART" id="SM00177">
    <property type="entry name" value="ARF"/>
    <property type="match status" value="1"/>
</dbReference>
<dbReference type="SMART" id="SM00176">
    <property type="entry name" value="RAN"/>
    <property type="match status" value="1"/>
</dbReference>
<dbReference type="Proteomes" id="UP000887581">
    <property type="component" value="Unplaced"/>
</dbReference>
<keyword evidence="6" id="KW-0342">GTP-binding</keyword>
<organism evidence="9 10">
    <name type="scientific">Setaria digitata</name>
    <dbReference type="NCBI Taxonomy" id="48799"/>
    <lineage>
        <taxon>Eukaryota</taxon>
        <taxon>Metazoa</taxon>
        <taxon>Ecdysozoa</taxon>
        <taxon>Nematoda</taxon>
        <taxon>Chromadorea</taxon>
        <taxon>Rhabditida</taxon>
        <taxon>Spirurina</taxon>
        <taxon>Spiruromorpha</taxon>
        <taxon>Filarioidea</taxon>
        <taxon>Setariidae</taxon>
        <taxon>Setaria</taxon>
    </lineage>
</organism>
<dbReference type="NCBIfam" id="TIGR00231">
    <property type="entry name" value="small_GTP"/>
    <property type="match status" value="1"/>
</dbReference>
<dbReference type="SMART" id="SM00173">
    <property type="entry name" value="RAS"/>
    <property type="match status" value="1"/>
</dbReference>
<evidence type="ECO:0000259" key="8">
    <source>
        <dbReference type="PROSITE" id="PS50222"/>
    </source>
</evidence>
<dbReference type="FunFam" id="3.40.50.300:FF:001348">
    <property type="entry name" value="Ras and EF-hand domain-containing protein"/>
    <property type="match status" value="1"/>
</dbReference>
<dbReference type="PROSITE" id="PS51417">
    <property type="entry name" value="ARF"/>
    <property type="match status" value="1"/>
</dbReference>
<keyword evidence="5 7" id="KW-0175">Coiled coil</keyword>
<evidence type="ECO:0000256" key="6">
    <source>
        <dbReference type="ARBA" id="ARBA00023134"/>
    </source>
</evidence>
<dbReference type="AlphaFoldDB" id="A0A915PGS5"/>
<evidence type="ECO:0000256" key="4">
    <source>
        <dbReference type="ARBA" id="ARBA00022837"/>
    </source>
</evidence>
<dbReference type="PROSITE" id="PS50222">
    <property type="entry name" value="EF_HAND_2"/>
    <property type="match status" value="1"/>
</dbReference>
<keyword evidence="3" id="KW-0547">Nucleotide-binding</keyword>
<evidence type="ECO:0000256" key="7">
    <source>
        <dbReference type="SAM" id="Coils"/>
    </source>
</evidence>
<dbReference type="Gene3D" id="1.10.238.10">
    <property type="entry name" value="EF-hand"/>
    <property type="match status" value="1"/>
</dbReference>
<sequence>MAQIVVEPEMLFDSCDLDRKGYLIPYDLKAVCPQLDDDEINFIFTTLDSDGSGRIDREEFLSGFQDVLCHGEDHGYPGIKKRANVGEVSRKATVVPLVPDMVYDCLTGSNEQMVLANKSIGKTQGKDCTSISETKTAAGLNLPCQDEILQLHELLQSTGTPEILNCFKKIIGHFYKEIQEQRDQNLQLQHIFKSERETYNRRMNEVENEIDQHISEIEQRAREEERKKLTYEREKMRSRLEDKVTELKANIAKMKLLVKRAGNFRNDPTNQVKHKLQNLSQENQALKSKLAKIHFELTHIKSELATVHTVLKSKKEEVSNDSKALFEIARQKNNLQKKLELYDANKKLYETNNSLRKALDQKPIITTVEWDHLAFFKLKLYCFSDSEPVLRYDYLMNDFDCRASTPTADFGESSSPPERTFRIVMCGDAAVGKSALVARIIKNTFSEKLQSTLGVDFHVKVVSVDGKRIAVQLWDTAGQERFRSLCKSYFRRADGAILVYDCTAEGSFLNVRDWIASIKESAIRQIPIMICGNKTDLRDTQFATNVSTADGEAVAAAMGVLFVECSALNGTNAGTALVNLIRNFRASNDFQKLSCGLYPYKFYINNRDVCNTEILETIATGEDQVIQRIVPHHWI</sequence>
<dbReference type="InterPro" id="IPR018247">
    <property type="entry name" value="EF_Hand_1_Ca_BS"/>
</dbReference>
<dbReference type="GO" id="GO:0005509">
    <property type="term" value="F:calcium ion binding"/>
    <property type="evidence" value="ECO:0007669"/>
    <property type="project" value="InterPro"/>
</dbReference>
<keyword evidence="2" id="KW-0963">Cytoplasm</keyword>
<evidence type="ECO:0000313" key="10">
    <source>
        <dbReference type="WBParaSite" id="sdigi.contig108.g4491.t1"/>
    </source>
</evidence>
<dbReference type="GO" id="GO:0003924">
    <property type="term" value="F:GTPase activity"/>
    <property type="evidence" value="ECO:0007669"/>
    <property type="project" value="InterPro"/>
</dbReference>
<dbReference type="GO" id="GO:0005525">
    <property type="term" value="F:GTP binding"/>
    <property type="evidence" value="ECO:0007669"/>
    <property type="project" value="UniProtKB-KW"/>
</dbReference>
<dbReference type="PROSITE" id="PS51420">
    <property type="entry name" value="RHO"/>
    <property type="match status" value="1"/>
</dbReference>
<dbReference type="WBParaSite" id="sdigi.contig108.g4491.t1">
    <property type="protein sequence ID" value="sdigi.contig108.g4491.t1"/>
    <property type="gene ID" value="sdigi.contig108.g4491"/>
</dbReference>
<evidence type="ECO:0000256" key="1">
    <source>
        <dbReference type="ARBA" id="ARBA00004496"/>
    </source>
</evidence>
<dbReference type="SMART" id="SM00175">
    <property type="entry name" value="RAB"/>
    <property type="match status" value="1"/>
</dbReference>
<dbReference type="InterPro" id="IPR005225">
    <property type="entry name" value="Small_GTP-bd"/>
</dbReference>
<dbReference type="InterPro" id="IPR002048">
    <property type="entry name" value="EF_hand_dom"/>
</dbReference>
<dbReference type="Pfam" id="PF13499">
    <property type="entry name" value="EF-hand_7"/>
    <property type="match status" value="1"/>
</dbReference>
<evidence type="ECO:0000256" key="5">
    <source>
        <dbReference type="ARBA" id="ARBA00023054"/>
    </source>
</evidence>
<dbReference type="Gene3D" id="3.40.50.300">
    <property type="entry name" value="P-loop containing nucleotide triphosphate hydrolases"/>
    <property type="match status" value="1"/>
</dbReference>
<dbReference type="PROSITE" id="PS51421">
    <property type="entry name" value="RAS"/>
    <property type="match status" value="1"/>
</dbReference>
<evidence type="ECO:0000256" key="2">
    <source>
        <dbReference type="ARBA" id="ARBA00022490"/>
    </source>
</evidence>
<evidence type="ECO:0000313" key="9">
    <source>
        <dbReference type="Proteomes" id="UP000887581"/>
    </source>
</evidence>
<feature type="coiled-coil region" evidence="7">
    <location>
        <begin position="196"/>
        <end position="296"/>
    </location>
</feature>
<comment type="subcellular location">
    <subcellularLocation>
        <location evidence="1">Cytoplasm</location>
    </subcellularLocation>
</comment>
<dbReference type="InterPro" id="IPR001806">
    <property type="entry name" value="Small_GTPase"/>
</dbReference>
<dbReference type="InterPro" id="IPR011992">
    <property type="entry name" value="EF-hand-dom_pair"/>
</dbReference>
<dbReference type="InterPro" id="IPR027417">
    <property type="entry name" value="P-loop_NTPase"/>
</dbReference>
<dbReference type="CDD" id="cd00154">
    <property type="entry name" value="Rab"/>
    <property type="match status" value="1"/>
</dbReference>